<reference evidence="1 2" key="1">
    <citation type="submission" date="2016-05" db="EMBL/GenBank/DDBJ databases">
        <title>A degradative enzymes factory behind the ericoid mycorrhizal symbiosis.</title>
        <authorList>
            <consortium name="DOE Joint Genome Institute"/>
            <person name="Martino E."/>
            <person name="Morin E."/>
            <person name="Grelet G."/>
            <person name="Kuo A."/>
            <person name="Kohler A."/>
            <person name="Daghino S."/>
            <person name="Barry K."/>
            <person name="Choi C."/>
            <person name="Cichocki N."/>
            <person name="Clum A."/>
            <person name="Copeland A."/>
            <person name="Hainaut M."/>
            <person name="Haridas S."/>
            <person name="Labutti K."/>
            <person name="Lindquist E."/>
            <person name="Lipzen A."/>
            <person name="Khouja H.-R."/>
            <person name="Murat C."/>
            <person name="Ohm R."/>
            <person name="Olson A."/>
            <person name="Spatafora J."/>
            <person name="Veneault-Fourrey C."/>
            <person name="Henrissat B."/>
            <person name="Grigoriev I."/>
            <person name="Martin F."/>
            <person name="Perotto S."/>
        </authorList>
    </citation>
    <scope>NUCLEOTIDE SEQUENCE [LARGE SCALE GENOMIC DNA]</scope>
    <source>
        <strain evidence="1 2">UAMH 7357</strain>
    </source>
</reference>
<protein>
    <submittedName>
        <fullName evidence="1">Uncharacterized protein</fullName>
    </submittedName>
</protein>
<name>A0A2J6PDP6_9HELO</name>
<evidence type="ECO:0000313" key="1">
    <source>
        <dbReference type="EMBL" id="PMD12168.1"/>
    </source>
</evidence>
<sequence>MTSRATIQWLRRLSSWLHGLTTWKNLVLRDRLGTLGDLSESFGTAAWLENIALKPFDDPLTFLGKGTWLKGIALKERLTIADYLLHQCVRFMNASRTRMGFARKVPRDTPQNIMRCREVQADKTVEEIYWAEVEENAMTGGAGFREPDESHVH</sequence>
<dbReference type="EMBL" id="KZ613562">
    <property type="protein sequence ID" value="PMD12168.1"/>
    <property type="molecule type" value="Genomic_DNA"/>
</dbReference>
<dbReference type="OrthoDB" id="3787941at2759"/>
<accession>A0A2J6PDP6</accession>
<keyword evidence="2" id="KW-1185">Reference proteome</keyword>
<dbReference type="Proteomes" id="UP000235672">
    <property type="component" value="Unassembled WGS sequence"/>
</dbReference>
<gene>
    <name evidence="1" type="ORF">NA56DRAFT_666588</name>
</gene>
<evidence type="ECO:0000313" key="2">
    <source>
        <dbReference type="Proteomes" id="UP000235672"/>
    </source>
</evidence>
<organism evidence="1 2">
    <name type="scientific">Hyaloscypha hepaticicola</name>
    <dbReference type="NCBI Taxonomy" id="2082293"/>
    <lineage>
        <taxon>Eukaryota</taxon>
        <taxon>Fungi</taxon>
        <taxon>Dikarya</taxon>
        <taxon>Ascomycota</taxon>
        <taxon>Pezizomycotina</taxon>
        <taxon>Leotiomycetes</taxon>
        <taxon>Helotiales</taxon>
        <taxon>Hyaloscyphaceae</taxon>
        <taxon>Hyaloscypha</taxon>
    </lineage>
</organism>
<dbReference type="AlphaFoldDB" id="A0A2J6PDP6"/>
<proteinExistence type="predicted"/>